<evidence type="ECO:0000313" key="3">
    <source>
        <dbReference type="Proteomes" id="UP000250235"/>
    </source>
</evidence>
<dbReference type="Proteomes" id="UP000250235">
    <property type="component" value="Unassembled WGS sequence"/>
</dbReference>
<proteinExistence type="predicted"/>
<gene>
    <name evidence="2" type="ORF">F511_35072</name>
</gene>
<evidence type="ECO:0000313" key="2">
    <source>
        <dbReference type="EMBL" id="KZV43017.1"/>
    </source>
</evidence>
<keyword evidence="3" id="KW-1185">Reference proteome</keyword>
<accession>A0A2Z7C8K3</accession>
<dbReference type="EMBL" id="KQ998246">
    <property type="protein sequence ID" value="KZV43017.1"/>
    <property type="molecule type" value="Genomic_DNA"/>
</dbReference>
<reference evidence="2 3" key="1">
    <citation type="journal article" date="2015" name="Proc. Natl. Acad. Sci. U.S.A.">
        <title>The resurrection genome of Boea hygrometrica: A blueprint for survival of dehydration.</title>
        <authorList>
            <person name="Xiao L."/>
            <person name="Yang G."/>
            <person name="Zhang L."/>
            <person name="Yang X."/>
            <person name="Zhao S."/>
            <person name="Ji Z."/>
            <person name="Zhou Q."/>
            <person name="Hu M."/>
            <person name="Wang Y."/>
            <person name="Chen M."/>
            <person name="Xu Y."/>
            <person name="Jin H."/>
            <person name="Xiao X."/>
            <person name="Hu G."/>
            <person name="Bao F."/>
            <person name="Hu Y."/>
            <person name="Wan P."/>
            <person name="Li L."/>
            <person name="Deng X."/>
            <person name="Kuang T."/>
            <person name="Xiang C."/>
            <person name="Zhu J.K."/>
            <person name="Oliver M.J."/>
            <person name="He Y."/>
        </authorList>
    </citation>
    <scope>NUCLEOTIDE SEQUENCE [LARGE SCALE GENOMIC DNA]</scope>
    <source>
        <strain evidence="3">cv. XS01</strain>
    </source>
</reference>
<organism evidence="2 3">
    <name type="scientific">Dorcoceras hygrometricum</name>
    <dbReference type="NCBI Taxonomy" id="472368"/>
    <lineage>
        <taxon>Eukaryota</taxon>
        <taxon>Viridiplantae</taxon>
        <taxon>Streptophyta</taxon>
        <taxon>Embryophyta</taxon>
        <taxon>Tracheophyta</taxon>
        <taxon>Spermatophyta</taxon>
        <taxon>Magnoliopsida</taxon>
        <taxon>eudicotyledons</taxon>
        <taxon>Gunneridae</taxon>
        <taxon>Pentapetalae</taxon>
        <taxon>asterids</taxon>
        <taxon>lamiids</taxon>
        <taxon>Lamiales</taxon>
        <taxon>Gesneriaceae</taxon>
        <taxon>Didymocarpoideae</taxon>
        <taxon>Trichosporeae</taxon>
        <taxon>Loxocarpinae</taxon>
        <taxon>Dorcoceras</taxon>
    </lineage>
</organism>
<sequence length="139" mass="14811">MSATTKHSSEGVGSVSGEAPPMLKSGSARERKREQYKLCAKVCKNECSGNSRAGGKASVNNPELRVCLLIALAFDDVGKADTAVLGPRVPRYRQSGPRPDTRLLRHPALEGVTRSARTNSPPRIGRNKFRRRGGGGGGL</sequence>
<feature type="region of interest" description="Disordered" evidence="1">
    <location>
        <begin position="88"/>
        <end position="139"/>
    </location>
</feature>
<dbReference type="AlphaFoldDB" id="A0A2Z7C8K3"/>
<evidence type="ECO:0000256" key="1">
    <source>
        <dbReference type="SAM" id="MobiDB-lite"/>
    </source>
</evidence>
<protein>
    <submittedName>
        <fullName evidence="2">Uncharacterized protein</fullName>
    </submittedName>
</protein>
<name>A0A2Z7C8K3_9LAMI</name>
<feature type="region of interest" description="Disordered" evidence="1">
    <location>
        <begin position="1"/>
        <end position="31"/>
    </location>
</feature>